<protein>
    <recommendedName>
        <fullName evidence="5">Pentatricopeptide repeat-containing protein</fullName>
    </recommendedName>
</protein>
<evidence type="ECO:0000256" key="2">
    <source>
        <dbReference type="PROSITE-ProRule" id="PRU00708"/>
    </source>
</evidence>
<dbReference type="EMBL" id="JACGCM010000792">
    <property type="protein sequence ID" value="KAF6166391.1"/>
    <property type="molecule type" value="Genomic_DNA"/>
</dbReference>
<dbReference type="InterPro" id="IPR046848">
    <property type="entry name" value="E_motif"/>
</dbReference>
<dbReference type="InterPro" id="IPR011990">
    <property type="entry name" value="TPR-like_helical_dom_sf"/>
</dbReference>
<feature type="repeat" description="PPR" evidence="2">
    <location>
        <begin position="9"/>
        <end position="43"/>
    </location>
</feature>
<name>A0A7J7NGL9_9MAGN</name>
<dbReference type="PANTHER" id="PTHR47926">
    <property type="entry name" value="PENTATRICOPEPTIDE REPEAT-CONTAINING PROTEIN"/>
    <property type="match status" value="1"/>
</dbReference>
<sequence length="167" mass="18482">MQEKNKVGTVLVWNVLVKGCCKIEDLEEANELFEAMPKRNICCLNAGFWRKGELKRARMLEESGRRNDLTIVSALCAWLCMGALGKSFEDMQISGTNPDEVVFLAILTGPQNIKMAELASKRLLELEPEHSGSYVLLSNICAGVGRWSDAEKVIVTLKSRGVKKPPG</sequence>
<dbReference type="GO" id="GO:0009451">
    <property type="term" value="P:RNA modification"/>
    <property type="evidence" value="ECO:0007669"/>
    <property type="project" value="InterPro"/>
</dbReference>
<dbReference type="PROSITE" id="PS51375">
    <property type="entry name" value="PPR"/>
    <property type="match status" value="1"/>
</dbReference>
<evidence type="ECO:0008006" key="5">
    <source>
        <dbReference type="Google" id="ProtNLM"/>
    </source>
</evidence>
<keyword evidence="1" id="KW-0677">Repeat</keyword>
<reference evidence="3 4" key="1">
    <citation type="journal article" date="2020" name="IScience">
        <title>Genome Sequencing of the Endangered Kingdonia uniflora (Circaeasteraceae, Ranunculales) Reveals Potential Mechanisms of Evolutionary Specialization.</title>
        <authorList>
            <person name="Sun Y."/>
            <person name="Deng T."/>
            <person name="Zhang A."/>
            <person name="Moore M.J."/>
            <person name="Landis J.B."/>
            <person name="Lin N."/>
            <person name="Zhang H."/>
            <person name="Zhang X."/>
            <person name="Huang J."/>
            <person name="Zhang X."/>
            <person name="Sun H."/>
            <person name="Wang H."/>
        </authorList>
    </citation>
    <scope>NUCLEOTIDE SEQUENCE [LARGE SCALE GENOMIC DNA]</scope>
    <source>
        <strain evidence="3">TB1705</strain>
        <tissue evidence="3">Leaf</tissue>
    </source>
</reference>
<gene>
    <name evidence="3" type="ORF">GIB67_034942</name>
</gene>
<evidence type="ECO:0000256" key="1">
    <source>
        <dbReference type="ARBA" id="ARBA00022737"/>
    </source>
</evidence>
<dbReference type="NCBIfam" id="TIGR00756">
    <property type="entry name" value="PPR"/>
    <property type="match status" value="1"/>
</dbReference>
<organism evidence="3 4">
    <name type="scientific">Kingdonia uniflora</name>
    <dbReference type="NCBI Taxonomy" id="39325"/>
    <lineage>
        <taxon>Eukaryota</taxon>
        <taxon>Viridiplantae</taxon>
        <taxon>Streptophyta</taxon>
        <taxon>Embryophyta</taxon>
        <taxon>Tracheophyta</taxon>
        <taxon>Spermatophyta</taxon>
        <taxon>Magnoliopsida</taxon>
        <taxon>Ranunculales</taxon>
        <taxon>Circaeasteraceae</taxon>
        <taxon>Kingdonia</taxon>
    </lineage>
</organism>
<dbReference type="Pfam" id="PF20431">
    <property type="entry name" value="E_motif"/>
    <property type="match status" value="1"/>
</dbReference>
<accession>A0A7J7NGL9</accession>
<dbReference type="GO" id="GO:0003723">
    <property type="term" value="F:RNA binding"/>
    <property type="evidence" value="ECO:0007669"/>
    <property type="project" value="InterPro"/>
</dbReference>
<dbReference type="Pfam" id="PF01535">
    <property type="entry name" value="PPR"/>
    <property type="match status" value="1"/>
</dbReference>
<proteinExistence type="predicted"/>
<dbReference type="AlphaFoldDB" id="A0A7J7NGL9"/>
<dbReference type="InterPro" id="IPR046960">
    <property type="entry name" value="PPR_At4g14850-like_plant"/>
</dbReference>
<evidence type="ECO:0000313" key="3">
    <source>
        <dbReference type="EMBL" id="KAF6166391.1"/>
    </source>
</evidence>
<dbReference type="Gene3D" id="1.25.40.10">
    <property type="entry name" value="Tetratricopeptide repeat domain"/>
    <property type="match status" value="1"/>
</dbReference>
<dbReference type="InterPro" id="IPR002885">
    <property type="entry name" value="PPR_rpt"/>
</dbReference>
<keyword evidence="4" id="KW-1185">Reference proteome</keyword>
<evidence type="ECO:0000313" key="4">
    <source>
        <dbReference type="Proteomes" id="UP000541444"/>
    </source>
</evidence>
<comment type="caution">
    <text evidence="3">The sequence shown here is derived from an EMBL/GenBank/DDBJ whole genome shotgun (WGS) entry which is preliminary data.</text>
</comment>
<dbReference type="OrthoDB" id="185373at2759"/>
<dbReference type="Proteomes" id="UP000541444">
    <property type="component" value="Unassembled WGS sequence"/>
</dbReference>